<evidence type="ECO:0000256" key="1">
    <source>
        <dbReference type="SAM" id="MobiDB-lite"/>
    </source>
</evidence>
<evidence type="ECO:0000313" key="3">
    <source>
        <dbReference type="Proteomes" id="UP000778523"/>
    </source>
</evidence>
<name>A0ABX2IPT1_9RHOO</name>
<organism evidence="2 3">
    <name type="scientific">Uliginosibacterium aquaticum</name>
    <dbReference type="NCBI Taxonomy" id="2731212"/>
    <lineage>
        <taxon>Bacteria</taxon>
        <taxon>Pseudomonadati</taxon>
        <taxon>Pseudomonadota</taxon>
        <taxon>Betaproteobacteria</taxon>
        <taxon>Rhodocyclales</taxon>
        <taxon>Zoogloeaceae</taxon>
        <taxon>Uliginosibacterium</taxon>
    </lineage>
</organism>
<accession>A0ABX2IPT1</accession>
<feature type="region of interest" description="Disordered" evidence="1">
    <location>
        <begin position="190"/>
        <end position="276"/>
    </location>
</feature>
<gene>
    <name evidence="2" type="ORF">HJ583_018500</name>
</gene>
<keyword evidence="3" id="KW-1185">Reference proteome</keyword>
<dbReference type="EMBL" id="JABCSC020000007">
    <property type="protein sequence ID" value="NSL57027.1"/>
    <property type="molecule type" value="Genomic_DNA"/>
</dbReference>
<dbReference type="RefSeq" id="WP_170023295.1">
    <property type="nucleotide sequence ID" value="NZ_JABCSC020000007.1"/>
</dbReference>
<feature type="compositionally biased region" description="Low complexity" evidence="1">
    <location>
        <begin position="229"/>
        <end position="241"/>
    </location>
</feature>
<feature type="compositionally biased region" description="Acidic residues" evidence="1">
    <location>
        <begin position="264"/>
        <end position="275"/>
    </location>
</feature>
<dbReference type="Proteomes" id="UP000778523">
    <property type="component" value="Unassembled WGS sequence"/>
</dbReference>
<protein>
    <submittedName>
        <fullName evidence="2">DUF4350 domain-containing protein</fullName>
    </submittedName>
</protein>
<comment type="caution">
    <text evidence="2">The sequence shown here is derived from an EMBL/GenBank/DDBJ whole genome shotgun (WGS) entry which is preliminary data.</text>
</comment>
<sequence>MDKRRLLTALLALCALAFAGWYVTEHLEWREEKSRSGYSPEARTNTWHAGRLLLGRLGYAADFASTERALDQLAPQGTLMLSGMDRFADPELRTRLLDWVKRGGHLVLPLSTEDKDRELLRELQIDIRGGLQTGGELIGAMSEKFGVDIDLIGRRKLSAEGHAAQLVLHDAPVFRAGLFAKRPGEWQASLRGSLSGDENQPDVFEPLSEDEQELPPAHNDSCPNPQPAAPAEADSEAAPGESRSELIPLADSEPVPPEAAAPASEEDTPDAAEEDEHAHIETLALYSRFRLGEGMVTVGSFAPFANERIEKFDHAAFFVRLLTLPTEPRPVLMLVLPPYPGLFSWLIDHAPEALLVATLLLLAALRRVMPRFGPLLPDAPPQRPGLREHLAASGHFLLRQHCYEALLAPLREAVLRQLDGLQHRHPEIEGREQLGEHLSGIKAADIQRALSPDPANAHEFLRRARILATLRQQCRLLQRPSLPGAEP</sequence>
<evidence type="ECO:0000313" key="2">
    <source>
        <dbReference type="EMBL" id="NSL57027.1"/>
    </source>
</evidence>
<reference evidence="2 3" key="1">
    <citation type="submission" date="2020-06" db="EMBL/GenBank/DDBJ databases">
        <title>Draft genome of Uliginosibacterium sp. IMCC34675.</title>
        <authorList>
            <person name="Song J."/>
        </authorList>
    </citation>
    <scope>NUCLEOTIDE SEQUENCE [LARGE SCALE GENOMIC DNA]</scope>
    <source>
        <strain evidence="2 3">IMCC34675</strain>
    </source>
</reference>
<proteinExistence type="predicted"/>